<reference evidence="1 3" key="1">
    <citation type="journal article" date="2017" name="Nature">
        <title>The sunflower genome provides insights into oil metabolism, flowering and Asterid evolution.</title>
        <authorList>
            <person name="Badouin H."/>
            <person name="Gouzy J."/>
            <person name="Grassa C.J."/>
            <person name="Murat F."/>
            <person name="Staton S.E."/>
            <person name="Cottret L."/>
            <person name="Lelandais-Briere C."/>
            <person name="Owens G.L."/>
            <person name="Carrere S."/>
            <person name="Mayjonade B."/>
            <person name="Legrand L."/>
            <person name="Gill N."/>
            <person name="Kane N.C."/>
            <person name="Bowers J.E."/>
            <person name="Hubner S."/>
            <person name="Bellec A."/>
            <person name="Berard A."/>
            <person name="Berges H."/>
            <person name="Blanchet N."/>
            <person name="Boniface M.C."/>
            <person name="Brunel D."/>
            <person name="Catrice O."/>
            <person name="Chaidir N."/>
            <person name="Claudel C."/>
            <person name="Donnadieu C."/>
            <person name="Faraut T."/>
            <person name="Fievet G."/>
            <person name="Helmstetter N."/>
            <person name="King M."/>
            <person name="Knapp S.J."/>
            <person name="Lai Z."/>
            <person name="Le Paslier M.C."/>
            <person name="Lippi Y."/>
            <person name="Lorenzon L."/>
            <person name="Mandel J.R."/>
            <person name="Marage G."/>
            <person name="Marchand G."/>
            <person name="Marquand E."/>
            <person name="Bret-Mestries E."/>
            <person name="Morien E."/>
            <person name="Nambeesan S."/>
            <person name="Nguyen T."/>
            <person name="Pegot-Espagnet P."/>
            <person name="Pouilly N."/>
            <person name="Raftis F."/>
            <person name="Sallet E."/>
            <person name="Schiex T."/>
            <person name="Thomas J."/>
            <person name="Vandecasteele C."/>
            <person name="Vares D."/>
            <person name="Vear F."/>
            <person name="Vautrin S."/>
            <person name="Crespi M."/>
            <person name="Mangin B."/>
            <person name="Burke J.M."/>
            <person name="Salse J."/>
            <person name="Munos S."/>
            <person name="Vincourt P."/>
            <person name="Rieseberg L.H."/>
            <person name="Langlade N.B."/>
        </authorList>
    </citation>
    <scope>NUCLEOTIDE SEQUENCE [LARGE SCALE GENOMIC DNA]</scope>
    <source>
        <strain evidence="3">cv. SF193</strain>
        <tissue evidence="1">Leaves</tissue>
    </source>
</reference>
<protein>
    <submittedName>
        <fullName evidence="2">Uncharacterized protein</fullName>
    </submittedName>
</protein>
<proteinExistence type="predicted"/>
<dbReference type="Gramene" id="mRNA:HanXRQr2_Chr13g0601211">
    <property type="protein sequence ID" value="mRNA:HanXRQr2_Chr13g0601211"/>
    <property type="gene ID" value="HanXRQr2_Chr13g0601211"/>
</dbReference>
<keyword evidence="3" id="KW-1185">Reference proteome</keyword>
<gene>
    <name evidence="2" type="ORF">HannXRQ_Chr13g0412661</name>
    <name evidence="1" type="ORF">HanXRQr2_Chr13g0601211</name>
</gene>
<reference evidence="2" key="2">
    <citation type="submission" date="2017-02" db="EMBL/GenBank/DDBJ databases">
        <title>Sunflower complete genome.</title>
        <authorList>
            <person name="Langlade N."/>
            <person name="Munos S."/>
        </authorList>
    </citation>
    <scope>NUCLEOTIDE SEQUENCE [LARGE SCALE GENOMIC DNA]</scope>
    <source>
        <tissue evidence="2">Leaves</tissue>
    </source>
</reference>
<evidence type="ECO:0000313" key="3">
    <source>
        <dbReference type="Proteomes" id="UP000215914"/>
    </source>
</evidence>
<organism evidence="2 3">
    <name type="scientific">Helianthus annuus</name>
    <name type="common">Common sunflower</name>
    <dbReference type="NCBI Taxonomy" id="4232"/>
    <lineage>
        <taxon>Eukaryota</taxon>
        <taxon>Viridiplantae</taxon>
        <taxon>Streptophyta</taxon>
        <taxon>Embryophyta</taxon>
        <taxon>Tracheophyta</taxon>
        <taxon>Spermatophyta</taxon>
        <taxon>Magnoliopsida</taxon>
        <taxon>eudicotyledons</taxon>
        <taxon>Gunneridae</taxon>
        <taxon>Pentapetalae</taxon>
        <taxon>asterids</taxon>
        <taxon>campanulids</taxon>
        <taxon>Asterales</taxon>
        <taxon>Asteraceae</taxon>
        <taxon>Asteroideae</taxon>
        <taxon>Heliantheae alliance</taxon>
        <taxon>Heliantheae</taxon>
        <taxon>Helianthus</taxon>
    </lineage>
</organism>
<name>A0A251SUL6_HELAN</name>
<dbReference type="Proteomes" id="UP000215914">
    <property type="component" value="Chromosome 13"/>
</dbReference>
<dbReference type="InParanoid" id="A0A251SUL6"/>
<sequence length="82" mass="9327">MLNACSLCQGHNDFITCSCLLIRWSPSSVHKRQILSYHSIGIDLSLCVHSYPFATFVDSFFGLEVFVFNIQIENLCMNLAYC</sequence>
<evidence type="ECO:0000313" key="2">
    <source>
        <dbReference type="EMBL" id="OTG02404.1"/>
    </source>
</evidence>
<dbReference type="EMBL" id="CM007902">
    <property type="protein sequence ID" value="OTG02404.1"/>
    <property type="molecule type" value="Genomic_DNA"/>
</dbReference>
<evidence type="ECO:0000313" key="1">
    <source>
        <dbReference type="EMBL" id="KAF5774504.1"/>
    </source>
</evidence>
<accession>A0A251SUL6</accession>
<dbReference type="AlphaFoldDB" id="A0A251SUL6"/>
<reference evidence="1" key="3">
    <citation type="submission" date="2020-06" db="EMBL/GenBank/DDBJ databases">
        <title>Helianthus annuus Genome sequencing and assembly Release 2.</title>
        <authorList>
            <person name="Gouzy J."/>
            <person name="Langlade N."/>
            <person name="Munos S."/>
        </authorList>
    </citation>
    <scope>NUCLEOTIDE SEQUENCE</scope>
    <source>
        <tissue evidence="1">Leaves</tissue>
    </source>
</reference>
<dbReference type="EMBL" id="MNCJ02000328">
    <property type="protein sequence ID" value="KAF5774504.1"/>
    <property type="molecule type" value="Genomic_DNA"/>
</dbReference>